<sequence>MDMTPSPSDYAIQSTALHQLMLKATKTNNPECLHVLLYTACCLECISALLYAASTIPAIRRDGFWLFKTEANGMVRPNAQLIIPLCVVLYVLCDITTLILLVKDLKSNSMSAISTGMGVGTFPILTFMGWTKSKNCNFIPINHHAHERSFDCITQVWNVLRAVPLTKYGLATARKANGESNVTYFKPRSINVLSALFYSVPLLFGGIPICLLVKAISEINRTFTEHNQNYSRIMSGSIEGEEILEVNLKALDQIASMQQASKKVTFLARLIASGYLFYVIISLIIMSLGYYRILEAVRYQIETFQKSFDQRIPFAIGPEAIETPSRLQSMSVSDSYDASSGHSSRQRHWISSRLPDWLPTLRQSSHFLEKPRRSPTKTESRTLGLQQWESVNQALIQDQLKSLKRYQVNLYWQAACNSLTMFSFMGLNSIIAFNLLGVPTHYSASDLSWFSITWSSVSWVSTLGIPLGLVVFIVSLSPPITPLRENTERVDEVDYE</sequence>
<dbReference type="AlphaFoldDB" id="A0A2S4UMI4"/>
<feature type="transmembrane region" description="Helical" evidence="1">
    <location>
        <begin position="79"/>
        <end position="102"/>
    </location>
</feature>
<name>A0A2S4UMI4_9BASI</name>
<dbReference type="Proteomes" id="UP000239156">
    <property type="component" value="Unassembled WGS sequence"/>
</dbReference>
<evidence type="ECO:0000313" key="2">
    <source>
        <dbReference type="EMBL" id="POV98513.1"/>
    </source>
</evidence>
<accession>A0A2S4UMI4</accession>
<reference evidence="2" key="1">
    <citation type="submission" date="2017-12" db="EMBL/GenBank/DDBJ databases">
        <title>Gene loss provides genomic basis for host adaptation in cereal stripe rust fungi.</title>
        <authorList>
            <person name="Xia C."/>
        </authorList>
    </citation>
    <scope>NUCLEOTIDE SEQUENCE [LARGE SCALE GENOMIC DNA]</scope>
    <source>
        <strain evidence="2">93-210</strain>
    </source>
</reference>
<keyword evidence="1" id="KW-1133">Transmembrane helix</keyword>
<feature type="transmembrane region" description="Helical" evidence="1">
    <location>
        <begin position="266"/>
        <end position="291"/>
    </location>
</feature>
<feature type="transmembrane region" description="Helical" evidence="1">
    <location>
        <begin position="35"/>
        <end position="59"/>
    </location>
</feature>
<keyword evidence="1" id="KW-0472">Membrane</keyword>
<dbReference type="EMBL" id="PKSL01000224">
    <property type="protein sequence ID" value="POV98513.1"/>
    <property type="molecule type" value="Genomic_DNA"/>
</dbReference>
<keyword evidence="3" id="KW-1185">Reference proteome</keyword>
<feature type="transmembrane region" description="Helical" evidence="1">
    <location>
        <begin position="195"/>
        <end position="216"/>
    </location>
</feature>
<evidence type="ECO:0000256" key="1">
    <source>
        <dbReference type="SAM" id="Phobius"/>
    </source>
</evidence>
<proteinExistence type="predicted"/>
<dbReference type="VEuPathDB" id="FungiDB:PSHT_04206"/>
<feature type="transmembrane region" description="Helical" evidence="1">
    <location>
        <begin position="456"/>
        <end position="476"/>
    </location>
</feature>
<feature type="transmembrane region" description="Helical" evidence="1">
    <location>
        <begin position="410"/>
        <end position="436"/>
    </location>
</feature>
<evidence type="ECO:0000313" key="3">
    <source>
        <dbReference type="Proteomes" id="UP000239156"/>
    </source>
</evidence>
<organism evidence="2 3">
    <name type="scientific">Puccinia striiformis</name>
    <dbReference type="NCBI Taxonomy" id="27350"/>
    <lineage>
        <taxon>Eukaryota</taxon>
        <taxon>Fungi</taxon>
        <taxon>Dikarya</taxon>
        <taxon>Basidiomycota</taxon>
        <taxon>Pucciniomycotina</taxon>
        <taxon>Pucciniomycetes</taxon>
        <taxon>Pucciniales</taxon>
        <taxon>Pucciniaceae</taxon>
        <taxon>Puccinia</taxon>
    </lineage>
</organism>
<comment type="caution">
    <text evidence="2">The sequence shown here is derived from an EMBL/GenBank/DDBJ whole genome shotgun (WGS) entry which is preliminary data.</text>
</comment>
<protein>
    <submittedName>
        <fullName evidence="2">Uncharacterized protein</fullName>
    </submittedName>
</protein>
<keyword evidence="1" id="KW-0812">Transmembrane</keyword>
<gene>
    <name evidence="2" type="ORF">PSTT_14363</name>
</gene>
<dbReference type="VEuPathDB" id="FungiDB:PSTT_14363"/>